<evidence type="ECO:0000256" key="4">
    <source>
        <dbReference type="ARBA" id="ARBA00023163"/>
    </source>
</evidence>
<keyword evidence="4" id="KW-0804">Transcription</keyword>
<keyword evidence="8" id="KW-1185">Reference proteome</keyword>
<dbReference type="PANTHER" id="PTHR31719:SF43">
    <property type="entry name" value="NAC TRANSCRIPTION FACTOR 56"/>
    <property type="match status" value="1"/>
</dbReference>
<sequence>MDPPASSQPLRLPPGFRFHPTDEELVVHYLRKKASSNPLPAPIITEVDLYKFNPWELPEKATFGEEEWYFFSPRERKYPNGIRPNRAAASGYWKATGTDKPIFSTVKMDRNVKVGVKKALVFYQGRPPKGLKTNWIMHEYRLPPGSFCSQSSCSPLLVPNSSRKSLRLDDWVLCRIYKKTSHGATHEKHGKDVSEEDSSTYSIAKDESSPYNIIKEQMLHASYSQTSGLFSHELSPTGLSRPTTAHYTHEPLTKMEFDGVTAQELMIKNDDAHTSDLSTLYARGHVPTSSTNFSSCSTNFVVPFYSSANLHETYRYLDTQTVHDDNLSSLFTLPSDLPVDVDETCLRRQNSLLNLSSLFYKPCNQMERPNSQIHDPFQALWQAPLPQMSLRNKSRVVMPSSIV</sequence>
<evidence type="ECO:0000256" key="5">
    <source>
        <dbReference type="ARBA" id="ARBA00023242"/>
    </source>
</evidence>
<dbReference type="GO" id="GO:0006355">
    <property type="term" value="P:regulation of DNA-templated transcription"/>
    <property type="evidence" value="ECO:0007669"/>
    <property type="project" value="InterPro"/>
</dbReference>
<dbReference type="Pfam" id="PF02365">
    <property type="entry name" value="NAM"/>
    <property type="match status" value="1"/>
</dbReference>
<dbReference type="GO" id="GO:0009791">
    <property type="term" value="P:post-embryonic development"/>
    <property type="evidence" value="ECO:0007669"/>
    <property type="project" value="UniProtKB-ARBA"/>
</dbReference>
<proteinExistence type="predicted"/>
<dbReference type="GO" id="GO:0003677">
    <property type="term" value="F:DNA binding"/>
    <property type="evidence" value="ECO:0007669"/>
    <property type="project" value="UniProtKB-KW"/>
</dbReference>
<protein>
    <recommendedName>
        <fullName evidence="6">NAC domain-containing protein</fullName>
    </recommendedName>
</protein>
<evidence type="ECO:0000313" key="7">
    <source>
        <dbReference type="EMBL" id="KAH7436861.1"/>
    </source>
</evidence>
<evidence type="ECO:0000256" key="1">
    <source>
        <dbReference type="ARBA" id="ARBA00004123"/>
    </source>
</evidence>
<dbReference type="GO" id="GO:0048608">
    <property type="term" value="P:reproductive structure development"/>
    <property type="evidence" value="ECO:0007669"/>
    <property type="project" value="UniProtKB-ARBA"/>
</dbReference>
<evidence type="ECO:0000259" key="6">
    <source>
        <dbReference type="PROSITE" id="PS51005"/>
    </source>
</evidence>
<accession>A0A8T2UL33</accession>
<dbReference type="PANTHER" id="PTHR31719">
    <property type="entry name" value="NAC TRANSCRIPTION FACTOR 56"/>
    <property type="match status" value="1"/>
</dbReference>
<gene>
    <name evidence="7" type="ORF">KP509_05G039400</name>
</gene>
<dbReference type="GO" id="GO:0005634">
    <property type="term" value="C:nucleus"/>
    <property type="evidence" value="ECO:0007669"/>
    <property type="project" value="UniProtKB-SubCell"/>
</dbReference>
<evidence type="ECO:0000256" key="3">
    <source>
        <dbReference type="ARBA" id="ARBA00023125"/>
    </source>
</evidence>
<keyword evidence="2" id="KW-0805">Transcription regulation</keyword>
<dbReference type="SUPFAM" id="SSF101941">
    <property type="entry name" value="NAC domain"/>
    <property type="match status" value="1"/>
</dbReference>
<dbReference type="EMBL" id="CM035410">
    <property type="protein sequence ID" value="KAH7436861.1"/>
    <property type="molecule type" value="Genomic_DNA"/>
</dbReference>
<dbReference type="FunFam" id="2.170.150.80:FF:000005">
    <property type="entry name" value="NAC transcription factor 56"/>
    <property type="match status" value="1"/>
</dbReference>
<dbReference type="InterPro" id="IPR036093">
    <property type="entry name" value="NAC_dom_sf"/>
</dbReference>
<organism evidence="7 8">
    <name type="scientific">Ceratopteris richardii</name>
    <name type="common">Triangle waterfern</name>
    <dbReference type="NCBI Taxonomy" id="49495"/>
    <lineage>
        <taxon>Eukaryota</taxon>
        <taxon>Viridiplantae</taxon>
        <taxon>Streptophyta</taxon>
        <taxon>Embryophyta</taxon>
        <taxon>Tracheophyta</taxon>
        <taxon>Polypodiopsida</taxon>
        <taxon>Polypodiidae</taxon>
        <taxon>Polypodiales</taxon>
        <taxon>Pteridineae</taxon>
        <taxon>Pteridaceae</taxon>
        <taxon>Parkerioideae</taxon>
        <taxon>Ceratopteris</taxon>
    </lineage>
</organism>
<keyword evidence="3" id="KW-0238">DNA-binding</keyword>
<evidence type="ECO:0000313" key="8">
    <source>
        <dbReference type="Proteomes" id="UP000825935"/>
    </source>
</evidence>
<dbReference type="AlphaFoldDB" id="A0A8T2UL33"/>
<dbReference type="OrthoDB" id="1921961at2759"/>
<dbReference type="Proteomes" id="UP000825935">
    <property type="component" value="Chromosome 5"/>
</dbReference>
<keyword evidence="5" id="KW-0539">Nucleus</keyword>
<comment type="caution">
    <text evidence="7">The sequence shown here is derived from an EMBL/GenBank/DDBJ whole genome shotgun (WGS) entry which is preliminary data.</text>
</comment>
<dbReference type="OMA" id="HGATHEK"/>
<dbReference type="InterPro" id="IPR003441">
    <property type="entry name" value="NAC-dom"/>
</dbReference>
<reference evidence="7" key="1">
    <citation type="submission" date="2021-08" db="EMBL/GenBank/DDBJ databases">
        <title>WGS assembly of Ceratopteris richardii.</title>
        <authorList>
            <person name="Marchant D.B."/>
            <person name="Chen G."/>
            <person name="Jenkins J."/>
            <person name="Shu S."/>
            <person name="Leebens-Mack J."/>
            <person name="Grimwood J."/>
            <person name="Schmutz J."/>
            <person name="Soltis P."/>
            <person name="Soltis D."/>
            <person name="Chen Z.-H."/>
        </authorList>
    </citation>
    <scope>NUCLEOTIDE SEQUENCE</scope>
    <source>
        <strain evidence="7">Whitten #5841</strain>
        <tissue evidence="7">Leaf</tissue>
    </source>
</reference>
<name>A0A8T2UL33_CERRI</name>
<evidence type="ECO:0000256" key="2">
    <source>
        <dbReference type="ARBA" id="ARBA00023015"/>
    </source>
</evidence>
<dbReference type="PROSITE" id="PS51005">
    <property type="entry name" value="NAC"/>
    <property type="match status" value="1"/>
</dbReference>
<comment type="subcellular location">
    <subcellularLocation>
        <location evidence="1">Nucleus</location>
    </subcellularLocation>
</comment>
<dbReference type="Gene3D" id="2.170.150.80">
    <property type="entry name" value="NAC domain"/>
    <property type="match status" value="1"/>
</dbReference>
<feature type="domain" description="NAC" evidence="6">
    <location>
        <begin position="12"/>
        <end position="179"/>
    </location>
</feature>